<proteinExistence type="predicted"/>
<sequence length="167" mass="18314">MTTNKYATLRGTIARAKRNDCQKVVMRVTLVEEVLLQLSNAEKQVAALAAEVQAVRWAAGQVYSAGYNHGHLNTADELPYASDEELLQRGNEVLIEFTDPDHSGNVADAVLDEVRAHAIKSALNDCSECLDRDCIMESNGISYEDAALREAGAMALHDALLRQERAK</sequence>
<gene>
    <name evidence="1" type="ORF">PALFYP105_02489</name>
</gene>
<dbReference type="AlphaFoldDB" id="A0A6N2ZH64"/>
<accession>A0A6N2ZH64</accession>
<reference evidence="1" key="1">
    <citation type="submission" date="2019-11" db="EMBL/GenBank/DDBJ databases">
        <authorList>
            <person name="Feng L."/>
        </authorList>
    </citation>
    <scope>NUCLEOTIDE SEQUENCE</scope>
    <source>
        <strain evidence="1">PagglomeransLFYP105</strain>
    </source>
</reference>
<name>A0A6N2ZH64_ENTAG</name>
<organism evidence="1">
    <name type="scientific">Enterobacter agglomerans</name>
    <name type="common">Erwinia herbicola</name>
    <name type="synonym">Pantoea agglomerans</name>
    <dbReference type="NCBI Taxonomy" id="549"/>
    <lineage>
        <taxon>Bacteria</taxon>
        <taxon>Pseudomonadati</taxon>
        <taxon>Pseudomonadota</taxon>
        <taxon>Gammaproteobacteria</taxon>
        <taxon>Enterobacterales</taxon>
        <taxon>Erwiniaceae</taxon>
        <taxon>Pantoea</taxon>
        <taxon>Pantoea agglomerans group</taxon>
    </lineage>
</organism>
<dbReference type="EMBL" id="CACRUS010000003">
    <property type="protein sequence ID" value="VYT78754.1"/>
    <property type="molecule type" value="Genomic_DNA"/>
</dbReference>
<evidence type="ECO:0000313" key="1">
    <source>
        <dbReference type="EMBL" id="VYT78754.1"/>
    </source>
</evidence>
<evidence type="ECO:0008006" key="2">
    <source>
        <dbReference type="Google" id="ProtNLM"/>
    </source>
</evidence>
<protein>
    <recommendedName>
        <fullName evidence="2">Ead/Ea22-like family protein</fullName>
    </recommendedName>
</protein>